<dbReference type="RefSeq" id="WP_146586258.1">
    <property type="nucleotide sequence ID" value="NZ_SJPO01000004.1"/>
</dbReference>
<keyword evidence="2" id="KW-1185">Reference proteome</keyword>
<accession>A0A5C5YQX5</accession>
<evidence type="ECO:0000313" key="1">
    <source>
        <dbReference type="EMBL" id="TWT77263.1"/>
    </source>
</evidence>
<evidence type="ECO:0000313" key="2">
    <source>
        <dbReference type="Proteomes" id="UP000318478"/>
    </source>
</evidence>
<gene>
    <name evidence="1" type="ORF">Pla123a_19200</name>
</gene>
<organism evidence="1 2">
    <name type="scientific">Posidoniimonas polymericola</name>
    <dbReference type="NCBI Taxonomy" id="2528002"/>
    <lineage>
        <taxon>Bacteria</taxon>
        <taxon>Pseudomonadati</taxon>
        <taxon>Planctomycetota</taxon>
        <taxon>Planctomycetia</taxon>
        <taxon>Pirellulales</taxon>
        <taxon>Lacipirellulaceae</taxon>
        <taxon>Posidoniimonas</taxon>
    </lineage>
</organism>
<sequence>MNLLTKPNTMELEAMNQDPRSMSLVKLAAFGALACMAIGLSAERAGAAYTLDRWYQMGDDMLFAGTGSAESASNGAEVGSNASIAGVTYDSAATDNDSFQALTAIGADGAPTYVQYGVGGNPAAPVAGASSMNSFGIRLDGVDDYLEGVALNDPSVTAPGSNVSYSTQDRGFQLWAYPFSPGEIPQWLVDDGDEHGVSLATGGAWSAKLRDDNVDSGVMATTNGWDHLMVVHDEAGLGTGAAYVNGIATSTQGLGYDSGSVAKLLVGANSETDDADLQIPPADLTNPGFYAGIIDEIEMFVIDDGSAYGQFDYLTDNGYFTDVFLPSQSGYGFTLNASTGHNSQQWIDGDIDFDGDFDADDVQVFIDGWLSRRPDLPGAGLQVGDYQTLALGDLDLDGDTDVDDWVVLRLLNPPLGSLPSLAQLNAAPEPTACVLLAAGALACCGPRRRNH</sequence>
<reference evidence="1 2" key="1">
    <citation type="submission" date="2019-02" db="EMBL/GenBank/DDBJ databases">
        <title>Deep-cultivation of Planctomycetes and their phenomic and genomic characterization uncovers novel biology.</title>
        <authorList>
            <person name="Wiegand S."/>
            <person name="Jogler M."/>
            <person name="Boedeker C."/>
            <person name="Pinto D."/>
            <person name="Vollmers J."/>
            <person name="Rivas-Marin E."/>
            <person name="Kohn T."/>
            <person name="Peeters S.H."/>
            <person name="Heuer A."/>
            <person name="Rast P."/>
            <person name="Oberbeckmann S."/>
            <person name="Bunk B."/>
            <person name="Jeske O."/>
            <person name="Meyerdierks A."/>
            <person name="Storesund J.E."/>
            <person name="Kallscheuer N."/>
            <person name="Luecker S."/>
            <person name="Lage O.M."/>
            <person name="Pohl T."/>
            <person name="Merkel B.J."/>
            <person name="Hornburger P."/>
            <person name="Mueller R.-W."/>
            <person name="Bruemmer F."/>
            <person name="Labrenz M."/>
            <person name="Spormann A.M."/>
            <person name="Op Den Camp H."/>
            <person name="Overmann J."/>
            <person name="Amann R."/>
            <person name="Jetten M.S.M."/>
            <person name="Mascher T."/>
            <person name="Medema M.H."/>
            <person name="Devos D.P."/>
            <person name="Kaster A.-K."/>
            <person name="Ovreas L."/>
            <person name="Rohde M."/>
            <person name="Galperin M.Y."/>
            <person name="Jogler C."/>
        </authorList>
    </citation>
    <scope>NUCLEOTIDE SEQUENCE [LARGE SCALE GENOMIC DNA]</scope>
    <source>
        <strain evidence="1 2">Pla123a</strain>
    </source>
</reference>
<dbReference type="InterPro" id="IPR013320">
    <property type="entry name" value="ConA-like_dom_sf"/>
</dbReference>
<dbReference type="Gene3D" id="2.60.120.200">
    <property type="match status" value="1"/>
</dbReference>
<comment type="caution">
    <text evidence="1">The sequence shown here is derived from an EMBL/GenBank/DDBJ whole genome shotgun (WGS) entry which is preliminary data.</text>
</comment>
<dbReference type="OrthoDB" id="265509at2"/>
<proteinExistence type="predicted"/>
<dbReference type="Proteomes" id="UP000318478">
    <property type="component" value="Unassembled WGS sequence"/>
</dbReference>
<dbReference type="EMBL" id="SJPO01000004">
    <property type="protein sequence ID" value="TWT77263.1"/>
    <property type="molecule type" value="Genomic_DNA"/>
</dbReference>
<dbReference type="AlphaFoldDB" id="A0A5C5YQX5"/>
<name>A0A5C5YQX5_9BACT</name>
<protein>
    <submittedName>
        <fullName evidence="1">Uncharacterized protein</fullName>
    </submittedName>
</protein>
<dbReference type="SUPFAM" id="SSF49899">
    <property type="entry name" value="Concanavalin A-like lectins/glucanases"/>
    <property type="match status" value="1"/>
</dbReference>